<feature type="transmembrane region" description="Helical" evidence="1">
    <location>
        <begin position="33"/>
        <end position="53"/>
    </location>
</feature>
<keyword evidence="1" id="KW-0472">Membrane</keyword>
<keyword evidence="1" id="KW-0812">Transmembrane</keyword>
<feature type="domain" description="Rhodopsin" evidence="2">
    <location>
        <begin position="50"/>
        <end position="278"/>
    </location>
</feature>
<dbReference type="GeneID" id="80905908"/>
<gene>
    <name evidence="3" type="ORF">N0V89_002378</name>
</gene>
<protein>
    <recommendedName>
        <fullName evidence="2">Rhodopsin domain-containing protein</fullName>
    </recommendedName>
</protein>
<keyword evidence="1" id="KW-1133">Transmembrane helix</keyword>
<evidence type="ECO:0000313" key="3">
    <source>
        <dbReference type="EMBL" id="KAJ4357802.1"/>
    </source>
</evidence>
<dbReference type="EMBL" id="JAPEUX010000002">
    <property type="protein sequence ID" value="KAJ4357802.1"/>
    <property type="molecule type" value="Genomic_DNA"/>
</dbReference>
<sequence length="368" mass="40079">MDPLADATTIDPMDTSVGNRFAPYGPENHSAPLWITSLLGLIYAVGVLTIRVFIKRRVFGWDDSLIVAGTLLGLAQAIVFFKALKSGLGQIAENVPNLSTTASLSFAAQILLLMALYLAKCSGILLLRRLFVRDHKSISRLCDIALGFTVLCGVATVMLSSAGCPSSGSFTRHCNNQKTRWSAITALDVVTEVILLVLPAFLVWQLQMKASYKLRVIAAFCFRILVIIFSMFHLSARIKYTDKAQPSPFDVVSTLMWHQTLLAWSLISTTIPNLKAFLHSLSANWGGADWGYTAKAYGNGTFEMKNMGTESRSRAMASGAGTEAATDMDTKFETQIQTGQAGERSSLGSGGSQDMIIRKETVWTVVRS</sequence>
<dbReference type="InterPro" id="IPR049326">
    <property type="entry name" value="Rhodopsin_dom_fungi"/>
</dbReference>
<evidence type="ECO:0000256" key="1">
    <source>
        <dbReference type="SAM" id="Phobius"/>
    </source>
</evidence>
<dbReference type="PANTHER" id="PTHR39614:SF2">
    <property type="entry name" value="INTEGRAL MEMBRANE PROTEIN"/>
    <property type="match status" value="1"/>
</dbReference>
<name>A0A9W9CEB2_9PLEO</name>
<proteinExistence type="predicted"/>
<feature type="transmembrane region" description="Helical" evidence="1">
    <location>
        <begin position="181"/>
        <end position="204"/>
    </location>
</feature>
<organism evidence="3 4">
    <name type="scientific">Didymosphaeria variabile</name>
    <dbReference type="NCBI Taxonomy" id="1932322"/>
    <lineage>
        <taxon>Eukaryota</taxon>
        <taxon>Fungi</taxon>
        <taxon>Dikarya</taxon>
        <taxon>Ascomycota</taxon>
        <taxon>Pezizomycotina</taxon>
        <taxon>Dothideomycetes</taxon>
        <taxon>Pleosporomycetidae</taxon>
        <taxon>Pleosporales</taxon>
        <taxon>Massarineae</taxon>
        <taxon>Didymosphaeriaceae</taxon>
        <taxon>Didymosphaeria</taxon>
    </lineage>
</organism>
<feature type="transmembrane region" description="Helical" evidence="1">
    <location>
        <begin position="104"/>
        <end position="126"/>
    </location>
</feature>
<dbReference type="Pfam" id="PF20684">
    <property type="entry name" value="Fung_rhodopsin"/>
    <property type="match status" value="1"/>
</dbReference>
<feature type="transmembrane region" description="Helical" evidence="1">
    <location>
        <begin position="138"/>
        <end position="161"/>
    </location>
</feature>
<evidence type="ECO:0000259" key="2">
    <source>
        <dbReference type="Pfam" id="PF20684"/>
    </source>
</evidence>
<dbReference type="Proteomes" id="UP001140513">
    <property type="component" value="Unassembled WGS sequence"/>
</dbReference>
<keyword evidence="4" id="KW-1185">Reference proteome</keyword>
<dbReference type="PANTHER" id="PTHR39614">
    <property type="entry name" value="INTEGRAL MEMBRANE PROTEIN"/>
    <property type="match status" value="1"/>
</dbReference>
<dbReference type="RefSeq" id="XP_056074661.1">
    <property type="nucleotide sequence ID" value="XM_056211188.1"/>
</dbReference>
<feature type="transmembrane region" description="Helical" evidence="1">
    <location>
        <begin position="65"/>
        <end position="84"/>
    </location>
</feature>
<accession>A0A9W9CEB2</accession>
<feature type="transmembrane region" description="Helical" evidence="1">
    <location>
        <begin position="216"/>
        <end position="236"/>
    </location>
</feature>
<reference evidence="3" key="1">
    <citation type="submission" date="2022-10" db="EMBL/GenBank/DDBJ databases">
        <title>Tapping the CABI collections for fungal endophytes: first genome assemblies for Collariella, Neodidymelliopsis, Ascochyta clinopodiicola, Didymella pomorum, Didymosphaeria variabile, Neocosmospora piperis and Neocucurbitaria cava.</title>
        <authorList>
            <person name="Hill R."/>
        </authorList>
    </citation>
    <scope>NUCLEOTIDE SEQUENCE</scope>
    <source>
        <strain evidence="3">IMI 356815</strain>
    </source>
</reference>
<dbReference type="AlphaFoldDB" id="A0A9W9CEB2"/>
<comment type="caution">
    <text evidence="3">The sequence shown here is derived from an EMBL/GenBank/DDBJ whole genome shotgun (WGS) entry which is preliminary data.</text>
</comment>
<evidence type="ECO:0000313" key="4">
    <source>
        <dbReference type="Proteomes" id="UP001140513"/>
    </source>
</evidence>
<dbReference type="OrthoDB" id="3918601at2759"/>